<proteinExistence type="predicted"/>
<organism evidence="1 2">
    <name type="scientific">Lichenibacterium ramalinae</name>
    <dbReference type="NCBI Taxonomy" id="2316527"/>
    <lineage>
        <taxon>Bacteria</taxon>
        <taxon>Pseudomonadati</taxon>
        <taxon>Pseudomonadota</taxon>
        <taxon>Alphaproteobacteria</taxon>
        <taxon>Hyphomicrobiales</taxon>
        <taxon>Lichenihabitantaceae</taxon>
        <taxon>Lichenibacterium</taxon>
    </lineage>
</organism>
<keyword evidence="2" id="KW-1185">Reference proteome</keyword>
<evidence type="ECO:0000313" key="1">
    <source>
        <dbReference type="EMBL" id="RYB05600.1"/>
    </source>
</evidence>
<evidence type="ECO:0008006" key="3">
    <source>
        <dbReference type="Google" id="ProtNLM"/>
    </source>
</evidence>
<dbReference type="Gene3D" id="6.10.10.120">
    <property type="entry name" value="Antitoxin ParD1-like"/>
    <property type="match status" value="1"/>
</dbReference>
<dbReference type="OrthoDB" id="8162241at2"/>
<protein>
    <recommendedName>
        <fullName evidence="3">Type II toxin-antitoxin system ParD family antitoxin</fullName>
    </recommendedName>
</protein>
<dbReference type="InterPro" id="IPR038296">
    <property type="entry name" value="ParD_sf"/>
</dbReference>
<accession>A0A4Q2RGC7</accession>
<name>A0A4Q2RGC7_9HYPH</name>
<reference evidence="1 2" key="1">
    <citation type="submission" date="2018-09" db="EMBL/GenBank/DDBJ databases">
        <authorList>
            <person name="Grouzdev D.S."/>
            <person name="Krutkina M.S."/>
        </authorList>
    </citation>
    <scope>NUCLEOTIDE SEQUENCE [LARGE SCALE GENOMIC DNA]</scope>
    <source>
        <strain evidence="1 2">RmlP001</strain>
    </source>
</reference>
<reference evidence="1 2" key="2">
    <citation type="submission" date="2019-02" db="EMBL/GenBank/DDBJ databases">
        <title>'Lichenibacterium ramalinii' gen. nov. sp. nov., 'Lichenibacterium minor' gen. nov. sp. nov.</title>
        <authorList>
            <person name="Pankratov T."/>
        </authorList>
    </citation>
    <scope>NUCLEOTIDE SEQUENCE [LARGE SCALE GENOMIC DNA]</scope>
    <source>
        <strain evidence="1 2">RmlP001</strain>
    </source>
</reference>
<dbReference type="RefSeq" id="WP_129218704.1">
    <property type="nucleotide sequence ID" value="NZ_QYBC01000006.1"/>
</dbReference>
<sequence length="94" mass="10352">MQIEVTPEQDDVIRHAIASGRIARPEDAVAEAMAEWVERERQRIALVASLEEAEASVARGEGTVIETDEQLAAFFDDIESGYRAEPPAMRAVRG</sequence>
<gene>
    <name evidence="1" type="ORF">D3272_08295</name>
</gene>
<dbReference type="EMBL" id="QYBC01000006">
    <property type="protein sequence ID" value="RYB05600.1"/>
    <property type="molecule type" value="Genomic_DNA"/>
</dbReference>
<dbReference type="Proteomes" id="UP000289411">
    <property type="component" value="Unassembled WGS sequence"/>
</dbReference>
<comment type="caution">
    <text evidence="1">The sequence shown here is derived from an EMBL/GenBank/DDBJ whole genome shotgun (WGS) entry which is preliminary data.</text>
</comment>
<evidence type="ECO:0000313" key="2">
    <source>
        <dbReference type="Proteomes" id="UP000289411"/>
    </source>
</evidence>
<dbReference type="AlphaFoldDB" id="A0A4Q2RGC7"/>